<comment type="caution">
    <text evidence="7">The sequence shown here is derived from an EMBL/GenBank/DDBJ whole genome shotgun (WGS) entry which is preliminary data.</text>
</comment>
<feature type="transmembrane region" description="Helical" evidence="6">
    <location>
        <begin position="143"/>
        <end position="167"/>
    </location>
</feature>
<dbReference type="InterPro" id="IPR014227">
    <property type="entry name" value="YtvI-like"/>
</dbReference>
<dbReference type="RefSeq" id="WP_230497760.1">
    <property type="nucleotide sequence ID" value="NZ_CAKJTG010000020.1"/>
</dbReference>
<proteinExistence type="inferred from homology"/>
<accession>A0A9C7LC46</accession>
<evidence type="ECO:0000256" key="6">
    <source>
        <dbReference type="SAM" id="Phobius"/>
    </source>
</evidence>
<protein>
    <submittedName>
        <fullName evidence="7">Sodium-lithium/proton antiporter</fullName>
    </submittedName>
</protein>
<feature type="transmembrane region" description="Helical" evidence="6">
    <location>
        <begin position="6"/>
        <end position="35"/>
    </location>
</feature>
<feature type="transmembrane region" description="Helical" evidence="6">
    <location>
        <begin position="209"/>
        <end position="227"/>
    </location>
</feature>
<keyword evidence="3 6" id="KW-0812">Transmembrane</keyword>
<evidence type="ECO:0000256" key="3">
    <source>
        <dbReference type="ARBA" id="ARBA00022692"/>
    </source>
</evidence>
<feature type="transmembrane region" description="Helical" evidence="6">
    <location>
        <begin position="55"/>
        <end position="73"/>
    </location>
</feature>
<dbReference type="Proteomes" id="UP000789845">
    <property type="component" value="Unassembled WGS sequence"/>
</dbReference>
<evidence type="ECO:0000256" key="5">
    <source>
        <dbReference type="ARBA" id="ARBA00023136"/>
    </source>
</evidence>
<feature type="transmembrane region" description="Helical" evidence="6">
    <location>
        <begin position="267"/>
        <end position="286"/>
    </location>
</feature>
<dbReference type="EMBL" id="CAKJTG010000020">
    <property type="protein sequence ID" value="CAG9609528.1"/>
    <property type="molecule type" value="Genomic_DNA"/>
</dbReference>
<feature type="transmembrane region" description="Helical" evidence="6">
    <location>
        <begin position="306"/>
        <end position="332"/>
    </location>
</feature>
<reference evidence="7" key="1">
    <citation type="submission" date="2021-10" db="EMBL/GenBank/DDBJ databases">
        <authorList>
            <person name="Criscuolo A."/>
        </authorList>
    </citation>
    <scope>NUCLEOTIDE SEQUENCE</scope>
    <source>
        <strain evidence="7">CIP111885</strain>
    </source>
</reference>
<dbReference type="NCBIfam" id="TIGR02872">
    <property type="entry name" value="spore_ytvI"/>
    <property type="match status" value="1"/>
</dbReference>
<comment type="similarity">
    <text evidence="2">Belongs to the autoinducer-2 exporter (AI-2E) (TC 2.A.86) family.</text>
</comment>
<name>A0A9C7LC46_9BACI</name>
<dbReference type="GO" id="GO:0016020">
    <property type="term" value="C:membrane"/>
    <property type="evidence" value="ECO:0007669"/>
    <property type="project" value="UniProtKB-SubCell"/>
</dbReference>
<sequence length="343" mass="38769">MWKKWLLLVCILLVMYLILPYILPIVFAGITAILLERVIRFLKHRLRFKRFQAVLLTYLSYLVLLFFAFYYAVSTLTQKVTALSKLAPKLVISFYDSGIRPLIKKWEQYLSNLPPDVISSIEKSFENAVNGLTLFLQNMAEGLISLITSIPSFLVEFLIYLIALFLISLEYPNIFKTINSYLKEETKAKINLVLKPLAEASIGFIKAQIILSFVTFILAFIGLWILQAPYKTLLSLLIVLVDILPILGTGSVLVPWAVVAFFQNNDFLGTGLIILFLAITVIRRTIEPKILAQNLGISPLASLISLFIGFKLIGFIGMFIGPGLVIIWNTLIKANIIKMNFKI</sequence>
<dbReference type="InterPro" id="IPR002549">
    <property type="entry name" value="AI-2E-like"/>
</dbReference>
<dbReference type="AlphaFoldDB" id="A0A9C7LC46"/>
<keyword evidence="8" id="KW-1185">Reference proteome</keyword>
<feature type="transmembrane region" description="Helical" evidence="6">
    <location>
        <begin position="233"/>
        <end position="260"/>
    </location>
</feature>
<dbReference type="Pfam" id="PF01594">
    <property type="entry name" value="AI-2E_transport"/>
    <property type="match status" value="1"/>
</dbReference>
<organism evidence="7 8">
    <name type="scientific">Pseudoneobacillus rhizosphaerae</name>
    <dbReference type="NCBI Taxonomy" id="2880968"/>
    <lineage>
        <taxon>Bacteria</taxon>
        <taxon>Bacillati</taxon>
        <taxon>Bacillota</taxon>
        <taxon>Bacilli</taxon>
        <taxon>Bacillales</taxon>
        <taxon>Bacillaceae</taxon>
        <taxon>Pseudoneobacillus</taxon>
    </lineage>
</organism>
<evidence type="ECO:0000313" key="7">
    <source>
        <dbReference type="EMBL" id="CAG9609528.1"/>
    </source>
</evidence>
<evidence type="ECO:0000256" key="4">
    <source>
        <dbReference type="ARBA" id="ARBA00022989"/>
    </source>
</evidence>
<comment type="subcellular location">
    <subcellularLocation>
        <location evidence="1">Membrane</location>
        <topology evidence="1">Multi-pass membrane protein</topology>
    </subcellularLocation>
</comment>
<dbReference type="PANTHER" id="PTHR21716:SF68">
    <property type="entry name" value="TRANSPORT PROTEIN YTVI-RELATED"/>
    <property type="match status" value="1"/>
</dbReference>
<keyword evidence="4 6" id="KW-1133">Transmembrane helix</keyword>
<dbReference type="GO" id="GO:0055085">
    <property type="term" value="P:transmembrane transport"/>
    <property type="evidence" value="ECO:0007669"/>
    <property type="project" value="TreeGrafter"/>
</dbReference>
<evidence type="ECO:0000313" key="8">
    <source>
        <dbReference type="Proteomes" id="UP000789845"/>
    </source>
</evidence>
<keyword evidence="5 6" id="KW-0472">Membrane</keyword>
<dbReference type="PANTHER" id="PTHR21716">
    <property type="entry name" value="TRANSMEMBRANE PROTEIN"/>
    <property type="match status" value="1"/>
</dbReference>
<gene>
    <name evidence="7" type="ORF">NEOCIP111885_03270</name>
</gene>
<evidence type="ECO:0000256" key="1">
    <source>
        <dbReference type="ARBA" id="ARBA00004141"/>
    </source>
</evidence>
<evidence type="ECO:0000256" key="2">
    <source>
        <dbReference type="ARBA" id="ARBA00009773"/>
    </source>
</evidence>